<dbReference type="Proteomes" id="UP001066276">
    <property type="component" value="Chromosome 5"/>
</dbReference>
<gene>
    <name evidence="2" type="ORF">NDU88_010315</name>
</gene>
<feature type="region of interest" description="Disordered" evidence="1">
    <location>
        <begin position="147"/>
        <end position="167"/>
    </location>
</feature>
<comment type="caution">
    <text evidence="2">The sequence shown here is derived from an EMBL/GenBank/DDBJ whole genome shotgun (WGS) entry which is preliminary data.</text>
</comment>
<evidence type="ECO:0000256" key="1">
    <source>
        <dbReference type="SAM" id="MobiDB-lite"/>
    </source>
</evidence>
<organism evidence="2 3">
    <name type="scientific">Pleurodeles waltl</name>
    <name type="common">Iberian ribbed newt</name>
    <dbReference type="NCBI Taxonomy" id="8319"/>
    <lineage>
        <taxon>Eukaryota</taxon>
        <taxon>Metazoa</taxon>
        <taxon>Chordata</taxon>
        <taxon>Craniata</taxon>
        <taxon>Vertebrata</taxon>
        <taxon>Euteleostomi</taxon>
        <taxon>Amphibia</taxon>
        <taxon>Batrachia</taxon>
        <taxon>Caudata</taxon>
        <taxon>Salamandroidea</taxon>
        <taxon>Salamandridae</taxon>
        <taxon>Pleurodelinae</taxon>
        <taxon>Pleurodeles</taxon>
    </lineage>
</organism>
<accession>A0AAV7S2Y8</accession>
<evidence type="ECO:0000313" key="2">
    <source>
        <dbReference type="EMBL" id="KAJ1157610.1"/>
    </source>
</evidence>
<reference evidence="2" key="1">
    <citation type="journal article" date="2022" name="bioRxiv">
        <title>Sequencing and chromosome-scale assembly of the giantPleurodeles waltlgenome.</title>
        <authorList>
            <person name="Brown T."/>
            <person name="Elewa A."/>
            <person name="Iarovenko S."/>
            <person name="Subramanian E."/>
            <person name="Araus A.J."/>
            <person name="Petzold A."/>
            <person name="Susuki M."/>
            <person name="Suzuki K.-i.T."/>
            <person name="Hayashi T."/>
            <person name="Toyoda A."/>
            <person name="Oliveira C."/>
            <person name="Osipova E."/>
            <person name="Leigh N.D."/>
            <person name="Simon A."/>
            <person name="Yun M.H."/>
        </authorList>
    </citation>
    <scope>NUCLEOTIDE SEQUENCE</scope>
    <source>
        <strain evidence="2">20211129_DDA</strain>
        <tissue evidence="2">Liver</tissue>
    </source>
</reference>
<dbReference type="EMBL" id="JANPWB010000009">
    <property type="protein sequence ID" value="KAJ1157610.1"/>
    <property type="molecule type" value="Genomic_DNA"/>
</dbReference>
<name>A0AAV7S2Y8_PLEWA</name>
<dbReference type="AlphaFoldDB" id="A0AAV7S2Y8"/>
<proteinExistence type="predicted"/>
<feature type="region of interest" description="Disordered" evidence="1">
    <location>
        <begin position="1"/>
        <end position="20"/>
    </location>
</feature>
<protein>
    <submittedName>
        <fullName evidence="2">Uncharacterized protein</fullName>
    </submittedName>
</protein>
<sequence length="284" mass="30999">MEGSAAAFSTPGEHGYRNDGVRHAGAETIEAIPTKARGYAQHMGEWGGEEELELDYEDEGDEWEDGEIRDVEVSAFKKGGGRGRKSGATSSSAFVFQDTFVPEGPAGGRQAMLRGRTLKRVPRNLGENVGEHSAGLNMIAPSAGAVIQSSNVPPSPSPQSSGERQEGGDHMALLHQRGPTPVRLEVLLPWLRIYPEADKARLLEWGFLEGFRIGYQGPRERRWADNLRSAKERPQVVHDKLAKKVALGRIAETFFEWPIDDISFGSGTQKSTGRVSFDSSPVMA</sequence>
<evidence type="ECO:0000313" key="3">
    <source>
        <dbReference type="Proteomes" id="UP001066276"/>
    </source>
</evidence>
<keyword evidence="3" id="KW-1185">Reference proteome</keyword>